<evidence type="ECO:0000259" key="2">
    <source>
        <dbReference type="Pfam" id="PF00296"/>
    </source>
</evidence>
<protein>
    <submittedName>
        <fullName evidence="3">LLM class F420-dependent oxidoreductase</fullName>
    </submittedName>
</protein>
<dbReference type="PANTHER" id="PTHR43244">
    <property type="match status" value="1"/>
</dbReference>
<dbReference type="Gene3D" id="3.20.20.30">
    <property type="entry name" value="Luciferase-like domain"/>
    <property type="match status" value="1"/>
</dbReference>
<dbReference type="CDD" id="cd01097">
    <property type="entry name" value="Tetrahydromethanopterin_reductase"/>
    <property type="match status" value="1"/>
</dbReference>
<dbReference type="InterPro" id="IPR011251">
    <property type="entry name" value="Luciferase-like_dom"/>
</dbReference>
<name>A0ABT9BRR3_9MICO</name>
<keyword evidence="1" id="KW-0560">Oxidoreductase</keyword>
<reference evidence="3 4" key="1">
    <citation type="submission" date="2023-07" db="EMBL/GenBank/DDBJ databases">
        <title>Protaetiibacter sp. nov WY-16 isolated from soil.</title>
        <authorList>
            <person name="Liu B."/>
            <person name="Wan Y."/>
        </authorList>
    </citation>
    <scope>NUCLEOTIDE SEQUENCE [LARGE SCALE GENOMIC DNA]</scope>
    <source>
        <strain evidence="3 4">WY-16</strain>
    </source>
</reference>
<dbReference type="InterPro" id="IPR036661">
    <property type="entry name" value="Luciferase-like_sf"/>
</dbReference>
<organism evidence="3 4">
    <name type="scientific">Antiquaquibacter soli</name>
    <dbReference type="NCBI Taxonomy" id="3064523"/>
    <lineage>
        <taxon>Bacteria</taxon>
        <taxon>Bacillati</taxon>
        <taxon>Actinomycetota</taxon>
        <taxon>Actinomycetes</taxon>
        <taxon>Micrococcales</taxon>
        <taxon>Microbacteriaceae</taxon>
        <taxon>Antiquaquibacter</taxon>
    </lineage>
</organism>
<feature type="domain" description="Luciferase-like" evidence="2">
    <location>
        <begin position="14"/>
        <end position="325"/>
    </location>
</feature>
<dbReference type="SUPFAM" id="SSF51679">
    <property type="entry name" value="Bacterial luciferase-like"/>
    <property type="match status" value="1"/>
</dbReference>
<evidence type="ECO:0000313" key="4">
    <source>
        <dbReference type="Proteomes" id="UP001241072"/>
    </source>
</evidence>
<dbReference type="Proteomes" id="UP001241072">
    <property type="component" value="Unassembled WGS sequence"/>
</dbReference>
<dbReference type="RefSeq" id="WP_305003564.1">
    <property type="nucleotide sequence ID" value="NZ_JAUQUB010000003.1"/>
</dbReference>
<sequence length="369" mass="39853">MKLGYGVGYWKQGPPAGVLRAIRTAERLGFDSVWTAEAYGSDAFTPLAWWGSRTSRIRLGTGIAQLSARTPTAAAMAALTLDHLSGGRVILGLGASGPQVVEGWYGQPYPKPLARTREYIDIVRQVWEREAPVTSDGPHYALPYRGADGSGLGKPLKATVHPLRRDIPIYLAASGPKNTALAAEIADGWLPFLLSRKGLQDARAHLEEGFALRAAERAPREHFEVALQLPVIPHPDVETAADMVRPLIALYVGGMGAKGANFYRDAIDRLGYEEVGESIQELYLAGRKAEAAAAVPTRLVEEIALIGPPEKIRDELAEWEESVVTTMVVQAPAFALRTIRDVLQGGSLTRAKLGALAFAYATRRQGARA</sequence>
<keyword evidence="4" id="KW-1185">Reference proteome</keyword>
<comment type="caution">
    <text evidence="3">The sequence shown here is derived from an EMBL/GenBank/DDBJ whole genome shotgun (WGS) entry which is preliminary data.</text>
</comment>
<dbReference type="InterPro" id="IPR019951">
    <property type="entry name" value="F420_OxRdatse_Rv3520c_pred"/>
</dbReference>
<dbReference type="InterPro" id="IPR050564">
    <property type="entry name" value="F420-G6PD/mer"/>
</dbReference>
<accession>A0ABT9BRR3</accession>
<evidence type="ECO:0000256" key="1">
    <source>
        <dbReference type="ARBA" id="ARBA00023002"/>
    </source>
</evidence>
<evidence type="ECO:0000313" key="3">
    <source>
        <dbReference type="EMBL" id="MDO7883133.1"/>
    </source>
</evidence>
<dbReference type="EMBL" id="JAUQUB010000003">
    <property type="protein sequence ID" value="MDO7883133.1"/>
    <property type="molecule type" value="Genomic_DNA"/>
</dbReference>
<dbReference type="Pfam" id="PF00296">
    <property type="entry name" value="Bac_luciferase"/>
    <property type="match status" value="1"/>
</dbReference>
<gene>
    <name evidence="3" type="ORF">Q5716_12920</name>
</gene>
<proteinExistence type="predicted"/>
<dbReference type="PANTHER" id="PTHR43244:SF1">
    <property type="entry name" value="5,10-METHYLENETETRAHYDROMETHANOPTERIN REDUCTASE"/>
    <property type="match status" value="1"/>
</dbReference>
<dbReference type="NCBIfam" id="TIGR03559">
    <property type="entry name" value="F420_Rv3520c"/>
    <property type="match status" value="1"/>
</dbReference>